<evidence type="ECO:0000256" key="2">
    <source>
        <dbReference type="ARBA" id="ARBA00022578"/>
    </source>
</evidence>
<dbReference type="InterPro" id="IPR001387">
    <property type="entry name" value="Cro/C1-type_HTH"/>
</dbReference>
<dbReference type="GO" id="GO:0032196">
    <property type="term" value="P:transposition"/>
    <property type="evidence" value="ECO:0007669"/>
    <property type="project" value="UniProtKB-KW"/>
</dbReference>
<evidence type="ECO:0000259" key="6">
    <source>
        <dbReference type="PROSITE" id="PS50943"/>
    </source>
</evidence>
<dbReference type="InterPro" id="IPR054353">
    <property type="entry name" value="IstA-like_C"/>
</dbReference>
<dbReference type="GO" id="GO:0000150">
    <property type="term" value="F:DNA strand exchange activity"/>
    <property type="evidence" value="ECO:0007669"/>
    <property type="project" value="InterPro"/>
</dbReference>
<dbReference type="SUPFAM" id="SSF46689">
    <property type="entry name" value="Homeodomain-like"/>
    <property type="match status" value="1"/>
</dbReference>
<evidence type="ECO:0000259" key="5">
    <source>
        <dbReference type="PROSITE" id="PS50531"/>
    </source>
</evidence>
<dbReference type="PANTHER" id="PTHR35004">
    <property type="entry name" value="TRANSPOSASE RV3428C-RELATED"/>
    <property type="match status" value="1"/>
</dbReference>
<feature type="domain" description="Integrase catalytic" evidence="7">
    <location>
        <begin position="114"/>
        <end position="302"/>
    </location>
</feature>
<dbReference type="PROSITE" id="PS50531">
    <property type="entry name" value="HTH_IS21"/>
    <property type="match status" value="1"/>
</dbReference>
<dbReference type="AlphaFoldDB" id="A0A1V1NWL5"/>
<comment type="similarity">
    <text evidence="1">Belongs to the transposase IS21/IS408/IS1162 family.</text>
</comment>
<evidence type="ECO:0000313" key="8">
    <source>
        <dbReference type="EMBL" id="ETR66987.1"/>
    </source>
</evidence>
<dbReference type="InterPro" id="IPR012337">
    <property type="entry name" value="RNaseH-like_sf"/>
</dbReference>
<dbReference type="InterPro" id="IPR009057">
    <property type="entry name" value="Homeodomain-like_sf"/>
</dbReference>
<dbReference type="PANTHER" id="PTHR35004:SF6">
    <property type="entry name" value="TRANSPOSASE"/>
    <property type="match status" value="1"/>
</dbReference>
<feature type="domain" description="HTH IS21-type" evidence="5">
    <location>
        <begin position="5"/>
        <end position="68"/>
    </location>
</feature>
<proteinExistence type="inferred from homology"/>
<dbReference type="Gene3D" id="3.30.420.10">
    <property type="entry name" value="Ribonuclease H-like superfamily/Ribonuclease H"/>
    <property type="match status" value="1"/>
</dbReference>
<evidence type="ECO:0000256" key="4">
    <source>
        <dbReference type="ARBA" id="ARBA00023172"/>
    </source>
</evidence>
<name>A0A1V1NWL5_9BACT</name>
<comment type="caution">
    <text evidence="8">The sequence shown here is derived from an EMBL/GenBank/DDBJ whole genome shotgun (WGS) entry which is preliminary data.</text>
</comment>
<dbReference type="PROSITE" id="PS50943">
    <property type="entry name" value="HTH_CROC1"/>
    <property type="match status" value="1"/>
</dbReference>
<dbReference type="GO" id="GO:0003677">
    <property type="term" value="F:DNA binding"/>
    <property type="evidence" value="ECO:0007669"/>
    <property type="project" value="UniProtKB-KW"/>
</dbReference>
<evidence type="ECO:0000259" key="7">
    <source>
        <dbReference type="PROSITE" id="PS50994"/>
    </source>
</evidence>
<gene>
    <name evidence="8" type="ORF">OMM_05380</name>
</gene>
<dbReference type="CDD" id="cd00093">
    <property type="entry name" value="HTH_XRE"/>
    <property type="match status" value="1"/>
</dbReference>
<dbReference type="InterPro" id="IPR036397">
    <property type="entry name" value="RNaseH_sf"/>
</dbReference>
<dbReference type="Pfam" id="PF00665">
    <property type="entry name" value="rve"/>
    <property type="match status" value="1"/>
</dbReference>
<evidence type="ECO:0000256" key="1">
    <source>
        <dbReference type="ARBA" id="ARBA00009277"/>
    </source>
</evidence>
<dbReference type="InterPro" id="IPR017894">
    <property type="entry name" value="HTH_IS21_transposase_type"/>
</dbReference>
<dbReference type="GO" id="GO:0015074">
    <property type="term" value="P:DNA integration"/>
    <property type="evidence" value="ECO:0007669"/>
    <property type="project" value="InterPro"/>
</dbReference>
<dbReference type="Gene3D" id="1.10.10.60">
    <property type="entry name" value="Homeodomain-like"/>
    <property type="match status" value="1"/>
</dbReference>
<evidence type="ECO:0000256" key="3">
    <source>
        <dbReference type="ARBA" id="ARBA00023125"/>
    </source>
</evidence>
<keyword evidence="3" id="KW-0238">DNA-binding</keyword>
<dbReference type="Pfam" id="PF02796">
    <property type="entry name" value="HTH_7"/>
    <property type="match status" value="1"/>
</dbReference>
<reference evidence="9" key="1">
    <citation type="submission" date="2012-11" db="EMBL/GenBank/DDBJ databases">
        <authorList>
            <person name="Lucero-Rivera Y.E."/>
            <person name="Tovar-Ramirez D."/>
        </authorList>
    </citation>
    <scope>NUCLEOTIDE SEQUENCE [LARGE SCALE GENOMIC DNA]</scope>
    <source>
        <strain evidence="9">Araruama</strain>
    </source>
</reference>
<dbReference type="InterPro" id="IPR001584">
    <property type="entry name" value="Integrase_cat-core"/>
</dbReference>
<sequence>MKEREEILDIYSMERNGFSQRAIAKKLGISRQTVKKYLKDKELIFKGKKQKKRGSKLDAFDESIISYIREDEKYTARWIYEQLCAKGFAGSYEIVKRKVGKLKQEEQRIAYTRFETDPGVQAQVDFGEFQIEGENREIKKVYVFSMILGYSRGLYAEIIESCDLPTFLDCHINAFKYFNGVPQEILYDRMKNVYIGKIAGKSKFNESLVGFALHYGFTPKVAPAYAPWVKGKVERPYRYIRENFWRGYNFSSLKTAQKDLVAWLKLKEERVHGTTHEVVAIRLEREKAFLKNLPLQGFDTSYRIYREVHKDCTVYFEANQYVVPHKWVGHKILLRVKKQQMRIFADTTLITTYEIPQEKGNLVQHREFYEALRQDKSINKRKYAHFRPKKGRAKRTVSPTKAIYEMDINIRPVSAYEEAIVA</sequence>
<dbReference type="Proteomes" id="UP000189670">
    <property type="component" value="Unassembled WGS sequence"/>
</dbReference>
<evidence type="ECO:0000313" key="9">
    <source>
        <dbReference type="Proteomes" id="UP000189670"/>
    </source>
</evidence>
<feature type="domain" description="HTH cro/C1-type" evidence="6">
    <location>
        <begin position="14"/>
        <end position="41"/>
    </location>
</feature>
<dbReference type="InterPro" id="IPR006120">
    <property type="entry name" value="Resolvase_HTH_dom"/>
</dbReference>
<protein>
    <submittedName>
        <fullName evidence="8">Integrase catalytic subunit</fullName>
    </submittedName>
</protein>
<dbReference type="SUPFAM" id="SSF53098">
    <property type="entry name" value="Ribonuclease H-like"/>
    <property type="match status" value="1"/>
</dbReference>
<dbReference type="NCBIfam" id="NF033546">
    <property type="entry name" value="transpos_IS21"/>
    <property type="match status" value="1"/>
</dbReference>
<dbReference type="Pfam" id="PF22483">
    <property type="entry name" value="Mu-transpos_C_2"/>
    <property type="match status" value="1"/>
</dbReference>
<organism evidence="8 9">
    <name type="scientific">Candidatus Magnetoglobus multicellularis str. Araruama</name>
    <dbReference type="NCBI Taxonomy" id="890399"/>
    <lineage>
        <taxon>Bacteria</taxon>
        <taxon>Pseudomonadati</taxon>
        <taxon>Thermodesulfobacteriota</taxon>
        <taxon>Desulfobacteria</taxon>
        <taxon>Desulfobacterales</taxon>
        <taxon>Desulfobacteraceae</taxon>
        <taxon>Candidatus Magnetoglobus</taxon>
    </lineage>
</organism>
<keyword evidence="2" id="KW-0815">Transposition</keyword>
<dbReference type="PROSITE" id="PS50994">
    <property type="entry name" value="INTEGRASE"/>
    <property type="match status" value="1"/>
</dbReference>
<dbReference type="EMBL" id="ATBP01001621">
    <property type="protein sequence ID" value="ETR66987.1"/>
    <property type="molecule type" value="Genomic_DNA"/>
</dbReference>
<keyword evidence="4" id="KW-0233">DNA recombination</keyword>
<accession>A0A1V1NWL5</accession>